<feature type="compositionally biased region" description="Polar residues" evidence="6">
    <location>
        <begin position="446"/>
        <end position="462"/>
    </location>
</feature>
<feature type="domain" description="Homeobox" evidence="7">
    <location>
        <begin position="857"/>
        <end position="920"/>
    </location>
</feature>
<dbReference type="InterPro" id="IPR032453">
    <property type="entry name" value="PKNOX/Meis_N"/>
</dbReference>
<feature type="region of interest" description="Disordered" evidence="6">
    <location>
        <begin position="699"/>
        <end position="726"/>
    </location>
</feature>
<protein>
    <recommendedName>
        <fullName evidence="7">Homeobox domain-containing protein</fullName>
    </recommendedName>
</protein>
<feature type="DNA-binding region" description="Homeobox" evidence="5">
    <location>
        <begin position="859"/>
        <end position="921"/>
    </location>
</feature>
<feature type="compositionally biased region" description="Low complexity" evidence="6">
    <location>
        <begin position="432"/>
        <end position="445"/>
    </location>
</feature>
<keyword evidence="4 5" id="KW-0539">Nucleus</keyword>
<evidence type="ECO:0000256" key="5">
    <source>
        <dbReference type="PROSITE-ProRule" id="PRU00108"/>
    </source>
</evidence>
<dbReference type="Pfam" id="PF16493">
    <property type="entry name" value="Meis_PKNOX_N"/>
    <property type="match status" value="1"/>
</dbReference>
<dbReference type="CDD" id="cd00086">
    <property type="entry name" value="homeodomain"/>
    <property type="match status" value="1"/>
</dbReference>
<evidence type="ECO:0000256" key="2">
    <source>
        <dbReference type="ARBA" id="ARBA00023125"/>
    </source>
</evidence>
<accession>A0AA85B5P1</accession>
<reference evidence="9" key="1">
    <citation type="submission" date="2023-11" db="UniProtKB">
        <authorList>
            <consortium name="WormBaseParasite"/>
        </authorList>
    </citation>
    <scope>IDENTIFICATION</scope>
</reference>
<evidence type="ECO:0000313" key="8">
    <source>
        <dbReference type="Proteomes" id="UP000050791"/>
    </source>
</evidence>
<dbReference type="Gene3D" id="1.10.10.60">
    <property type="entry name" value="Homeodomain-like"/>
    <property type="match status" value="1"/>
</dbReference>
<dbReference type="InterPro" id="IPR001356">
    <property type="entry name" value="HD"/>
</dbReference>
<keyword evidence="3 5" id="KW-0371">Homeobox</keyword>
<dbReference type="PANTHER" id="PTHR11850">
    <property type="entry name" value="HOMEOBOX PROTEIN TRANSCRIPTION FACTORS"/>
    <property type="match status" value="1"/>
</dbReference>
<evidence type="ECO:0000259" key="7">
    <source>
        <dbReference type="PROSITE" id="PS50071"/>
    </source>
</evidence>
<dbReference type="Pfam" id="PF05920">
    <property type="entry name" value="Homeobox_KN"/>
    <property type="match status" value="1"/>
</dbReference>
<dbReference type="InterPro" id="IPR008422">
    <property type="entry name" value="KN_HD"/>
</dbReference>
<dbReference type="PROSITE" id="PS50071">
    <property type="entry name" value="HOMEOBOX_2"/>
    <property type="match status" value="1"/>
</dbReference>
<evidence type="ECO:0000256" key="1">
    <source>
        <dbReference type="ARBA" id="ARBA00009661"/>
    </source>
</evidence>
<evidence type="ECO:0000256" key="6">
    <source>
        <dbReference type="SAM" id="MobiDB-lite"/>
    </source>
</evidence>
<dbReference type="SMART" id="SM00389">
    <property type="entry name" value="HOX"/>
    <property type="match status" value="1"/>
</dbReference>
<keyword evidence="2 5" id="KW-0238">DNA-binding</keyword>
<sequence>MNSEIYGGETLLGLFSPPTAGQLLPNLLLSPNESSNSSIDVHKLAMSLNSNSTQGISNMNKINNNILQPLQQQQTQRQNPYEHQEYFSLRNSLIGSSVTSITTAAPGTVTPPTTVMINGMPQVSNSLEHYSRFLNSRVNSTNVNISDGGSNCPYNNDIDENGLDMKQNIEKIKSHPLFPLLALIFEKCELATCIPRDENSNSSVDVCSSDSFQEDISMFTKEMASSNRSMFTSEQELNLLIIQAIHVLRFHLLEIEKVHELCDSFCSRYITCLKGKMPLDLVCEDRESAADSTGSATSPFLNRSSSPNLFTDQNESLINSQQNNSNLYSNNNNGSVQNGSLSLSNHPLQSSSSASLTPNSIPHLQESCLFNSDSLNIMQTFNRTNNNNNSVSTVENFKTILSNEFEHNQIINSKNIGITADSSKLNFGLNGSMSSSSTSSMGSTSPNAQVSSVSRNQTGLSGLSNATSTAVIPTSITAEAVTITGIPTATDSSESSSIESYSDSQVNSHSNLAQVYMNQSNFYNINSHDGNNTCSTIINNTNTTSTTTTSMSSKIHTNDIDSDSAVINEDSDKSVNFTQIDNIPLNSMLPNMNDTLNYTESLNNHNINSNHTNRNYEYSNPCGFYSNFFLNPNNNIHSDDIISNCSTSSTKMNSANSKDNCNDSNSVHSMPNCSSSTMNPTIQPPNFIYPYIDVSDDVQSRSHETTHLQHETNQLEHSPNSIPYLQHGLHSHYPVLSNSSSISVASTSPSSSLSTSSLQYHNLYQLQHFPSNHTPSSLLHNSQYRGYRTNCIPPRPASRIRHTKASSLNGSTRSDSSLNDDIQADRIGIKSNELGVDETGSQKDVMEELDSETRNDLKRQKKRGIFPKVATNIMRAWLFQHLTHPYPSEEQKKQLAQDTGLTILQVNNWFINARRRIVQPMIDQSNRAGPHGYSLSDNMPPCIDYMEGGPPYSAYTRAAQAAAAAVAGFSNHPTSNDVYLAAAAAAAAASVGFGNSSMLNNSSSQDNSIRFPTNNSRSDQCVGDISPKTNGIDSLVMPTDYTLPDRVSIVNNRLPHNSVYSDDINEIPSNLSSSSSMCNILTNNPFNSSGVDYTTVNSAYNNSNTTHHHHQQQQQNNPRYSTVMPCSNSFDTSNGYSLNHLSYHNYGSNSFDAMSTLSTNYNTNLISSHYNTTPTTTYSPKNYRINDTDSNSFINSEDILTTTNSSVIHNSSMSDDTILGINTVTTPSPSMTTCKNNDIVENDGINIQLV</sequence>
<dbReference type="InterPro" id="IPR050224">
    <property type="entry name" value="TALE_homeobox"/>
</dbReference>
<dbReference type="FunFam" id="1.10.10.60:FF:000004">
    <property type="entry name" value="Meis2 homeobox isoform 2c"/>
    <property type="match status" value="1"/>
</dbReference>
<dbReference type="GO" id="GO:0006355">
    <property type="term" value="P:regulation of DNA-templated transcription"/>
    <property type="evidence" value="ECO:0007669"/>
    <property type="project" value="InterPro"/>
</dbReference>
<dbReference type="SUPFAM" id="SSF46689">
    <property type="entry name" value="Homeodomain-like"/>
    <property type="match status" value="1"/>
</dbReference>
<dbReference type="GO" id="GO:0003677">
    <property type="term" value="F:DNA binding"/>
    <property type="evidence" value="ECO:0007669"/>
    <property type="project" value="UniProtKB-UniRule"/>
</dbReference>
<dbReference type="GO" id="GO:0005634">
    <property type="term" value="C:nucleus"/>
    <property type="evidence" value="ECO:0007669"/>
    <property type="project" value="UniProtKB-SubCell"/>
</dbReference>
<feature type="compositionally biased region" description="Basic and acidic residues" evidence="6">
    <location>
        <begin position="699"/>
        <end position="714"/>
    </location>
</feature>
<comment type="subcellular location">
    <subcellularLocation>
        <location evidence="5">Nucleus</location>
    </subcellularLocation>
</comment>
<name>A0AA85B5P1_9TREM</name>
<dbReference type="InterPro" id="IPR009057">
    <property type="entry name" value="Homeodomain-like_sf"/>
</dbReference>
<feature type="region of interest" description="Disordered" evidence="6">
    <location>
        <begin position="322"/>
        <end position="357"/>
    </location>
</feature>
<feature type="region of interest" description="Disordered" evidence="6">
    <location>
        <begin position="432"/>
        <end position="462"/>
    </location>
</feature>
<dbReference type="WBParaSite" id="SMTH1_32640.1">
    <property type="protein sequence ID" value="SMTH1_32640.1"/>
    <property type="gene ID" value="SMTH1_32640"/>
</dbReference>
<evidence type="ECO:0000256" key="3">
    <source>
        <dbReference type="ARBA" id="ARBA00023155"/>
    </source>
</evidence>
<organism evidence="8 9">
    <name type="scientific">Schistosoma mattheei</name>
    <dbReference type="NCBI Taxonomy" id="31246"/>
    <lineage>
        <taxon>Eukaryota</taxon>
        <taxon>Metazoa</taxon>
        <taxon>Spiralia</taxon>
        <taxon>Lophotrochozoa</taxon>
        <taxon>Platyhelminthes</taxon>
        <taxon>Trematoda</taxon>
        <taxon>Digenea</taxon>
        <taxon>Strigeidida</taxon>
        <taxon>Schistosomatoidea</taxon>
        <taxon>Schistosomatidae</taxon>
        <taxon>Schistosoma</taxon>
    </lineage>
</organism>
<dbReference type="AlphaFoldDB" id="A0AA85B5P1"/>
<proteinExistence type="inferred from homology"/>
<dbReference type="Proteomes" id="UP000050791">
    <property type="component" value="Unassembled WGS sequence"/>
</dbReference>
<evidence type="ECO:0000313" key="9">
    <source>
        <dbReference type="WBParaSite" id="SMTH1_32640.1"/>
    </source>
</evidence>
<comment type="similarity">
    <text evidence="1">Belongs to the TALE/MEIS homeobox family.</text>
</comment>
<evidence type="ECO:0000256" key="4">
    <source>
        <dbReference type="ARBA" id="ARBA00023242"/>
    </source>
</evidence>